<evidence type="ECO:0000313" key="3">
    <source>
        <dbReference type="Proteomes" id="UP000002028"/>
    </source>
</evidence>
<sequence>MDKLIIYQIFTRLFGNQNTTNIYNGTYAENGAGKFNDINEAALQSIRQFGVSHVWFTGIVEHATQTDYSTFGIKPDDPAVVKGRAGSPYAVKDYYDVDPDLAVDVPNRMAEFEALVQRTHAHGLKVIIDFVPNHVARQYGSDARSGDVVDLGETDDTSVHFSPNNNFYYLPGEPFVAPEAGNIPHAGSPIHEYPAKVTGSGSITARPDINDWYETVKLNYGINIFDGSRHFDPIPDTWHKMLDILFFWAAKGIDGFRCDMAHMVPVEFWHWAIGRVKQRYPRLIFIAEIYDPGLYRSFIFEGGFDYLYDKVGLYDALRRLMEGHGSCYELTRVWQQESGDFAQHMLRFLETHDEQRIASRFFANDPWSAVPAMTLTATMHTGPTLLYFGQEVGVRAEGSEGFSGDDGRTTIFDYWGLTDWQGWLNKGRYDGAGLTDDQRNLRSFYQRLNHLVNGSDAIQNGYFYDLQYVNDNGQSTGYDAHRVYSYLRYTDRQKLLIVCNFSQHLTYETNIKIPEAAFDAMGINPSRTLRLSDIFLTDMQLEAVGRSGIPLELPPRCVRVLEIKL</sequence>
<dbReference type="Proteomes" id="UP000002028">
    <property type="component" value="Chromosome"/>
</dbReference>
<organism evidence="2 3">
    <name type="scientific">Spirosoma linguale (strain ATCC 33905 / DSM 74 / LMG 10896 / Claus 1)</name>
    <dbReference type="NCBI Taxonomy" id="504472"/>
    <lineage>
        <taxon>Bacteria</taxon>
        <taxon>Pseudomonadati</taxon>
        <taxon>Bacteroidota</taxon>
        <taxon>Cytophagia</taxon>
        <taxon>Cytophagales</taxon>
        <taxon>Cytophagaceae</taxon>
        <taxon>Spirosoma</taxon>
    </lineage>
</organism>
<proteinExistence type="predicted"/>
<dbReference type="InterPro" id="IPR017853">
    <property type="entry name" value="GH"/>
</dbReference>
<dbReference type="EMBL" id="CP001769">
    <property type="protein sequence ID" value="ADB38897.1"/>
    <property type="molecule type" value="Genomic_DNA"/>
</dbReference>
<dbReference type="PANTHER" id="PTHR10357">
    <property type="entry name" value="ALPHA-AMYLASE FAMILY MEMBER"/>
    <property type="match status" value="1"/>
</dbReference>
<dbReference type="STRING" id="504472.Slin_2884"/>
<dbReference type="Gene3D" id="3.20.20.80">
    <property type="entry name" value="Glycosidases"/>
    <property type="match status" value="2"/>
</dbReference>
<dbReference type="KEGG" id="sli:Slin_2884"/>
<dbReference type="CAZy" id="GH13">
    <property type="family name" value="Glycoside Hydrolase Family 13"/>
</dbReference>
<dbReference type="SMART" id="SM00642">
    <property type="entry name" value="Aamy"/>
    <property type="match status" value="1"/>
</dbReference>
<keyword evidence="3" id="KW-1185">Reference proteome</keyword>
<name>D2QJI4_SPILD</name>
<dbReference type="InterPro" id="IPR006047">
    <property type="entry name" value="GH13_cat_dom"/>
</dbReference>
<dbReference type="CDD" id="cd11349">
    <property type="entry name" value="AmyAc_3"/>
    <property type="match status" value="1"/>
</dbReference>
<gene>
    <name evidence="2" type="ordered locus">Slin_2884</name>
</gene>
<dbReference type="SUPFAM" id="SSF51445">
    <property type="entry name" value="(Trans)glycosidases"/>
    <property type="match status" value="1"/>
</dbReference>
<evidence type="ECO:0000313" key="2">
    <source>
        <dbReference type="EMBL" id="ADB38897.1"/>
    </source>
</evidence>
<dbReference type="AlphaFoldDB" id="D2QJI4"/>
<reference evidence="2 3" key="1">
    <citation type="journal article" date="2010" name="Stand. Genomic Sci.">
        <title>Complete genome sequence of Spirosoma linguale type strain (1).</title>
        <authorList>
            <person name="Lail K."/>
            <person name="Sikorski J."/>
            <person name="Saunders E."/>
            <person name="Lapidus A."/>
            <person name="Glavina Del Rio T."/>
            <person name="Copeland A."/>
            <person name="Tice H."/>
            <person name="Cheng J.-F."/>
            <person name="Lucas S."/>
            <person name="Nolan M."/>
            <person name="Bruce D."/>
            <person name="Goodwin L."/>
            <person name="Pitluck S."/>
            <person name="Ivanova N."/>
            <person name="Mavromatis K."/>
            <person name="Ovchinnikova G."/>
            <person name="Pati A."/>
            <person name="Chen A."/>
            <person name="Palaniappan K."/>
            <person name="Land M."/>
            <person name="Hauser L."/>
            <person name="Chang Y.-J."/>
            <person name="Jeffries C.D."/>
            <person name="Chain P."/>
            <person name="Brettin T."/>
            <person name="Detter J.C."/>
            <person name="Schuetze A."/>
            <person name="Rohde M."/>
            <person name="Tindall B.J."/>
            <person name="Goeker M."/>
            <person name="Bristow J."/>
            <person name="Eisen J.A."/>
            <person name="Markowitz V."/>
            <person name="Hugenholtz P."/>
            <person name="Kyrpides N.C."/>
            <person name="Klenk H.-P."/>
            <person name="Chen F."/>
        </authorList>
    </citation>
    <scope>NUCLEOTIDE SEQUENCE [LARGE SCALE GENOMIC DNA]</scope>
    <source>
        <strain evidence="3">ATCC 33905 / DSM 74 / LMG 10896 / Claus 1</strain>
    </source>
</reference>
<dbReference type="HOGENOM" id="CLU_023351_0_0_10"/>
<protein>
    <submittedName>
        <fullName evidence="2">Alpha amylase catalytic region</fullName>
    </submittedName>
</protein>
<feature type="domain" description="Glycosyl hydrolase family 13 catalytic" evidence="1">
    <location>
        <begin position="8"/>
        <end position="428"/>
    </location>
</feature>
<dbReference type="PANTHER" id="PTHR10357:SF205">
    <property type="entry name" value="O-GLYCOSYL HYDROLASE FAMILY 13"/>
    <property type="match status" value="1"/>
</dbReference>
<dbReference type="GO" id="GO:0004556">
    <property type="term" value="F:alpha-amylase activity"/>
    <property type="evidence" value="ECO:0007669"/>
    <property type="project" value="TreeGrafter"/>
</dbReference>
<dbReference type="eggNOG" id="COG0366">
    <property type="taxonomic scope" value="Bacteria"/>
</dbReference>
<accession>D2QJI4</accession>
<dbReference type="Pfam" id="PF00128">
    <property type="entry name" value="Alpha-amylase"/>
    <property type="match status" value="1"/>
</dbReference>
<evidence type="ECO:0000259" key="1">
    <source>
        <dbReference type="SMART" id="SM00642"/>
    </source>
</evidence>
<dbReference type="GO" id="GO:0009313">
    <property type="term" value="P:oligosaccharide catabolic process"/>
    <property type="evidence" value="ECO:0007669"/>
    <property type="project" value="TreeGrafter"/>
</dbReference>